<dbReference type="InterPro" id="IPR036188">
    <property type="entry name" value="FAD/NAD-bd_sf"/>
</dbReference>
<evidence type="ECO:0000256" key="2">
    <source>
        <dbReference type="ARBA" id="ARBA00013223"/>
    </source>
</evidence>
<dbReference type="Pfam" id="PF07992">
    <property type="entry name" value="Pyr_redox_2"/>
    <property type="match status" value="1"/>
</dbReference>
<dbReference type="KEGG" id="kqi:F1D05_01885"/>
<evidence type="ECO:0000259" key="11">
    <source>
        <dbReference type="PROSITE" id="PS51379"/>
    </source>
</evidence>
<dbReference type="SUPFAM" id="SSF51971">
    <property type="entry name" value="Nucleotide-binding domain"/>
    <property type="match status" value="1"/>
</dbReference>
<comment type="catalytic activity">
    <reaction evidence="10">
        <text>2 reduced [2Fe-2S]-[ferredoxin] + NADP(+) + H(+) = 2 oxidized [2Fe-2S]-[ferredoxin] + NADPH</text>
        <dbReference type="Rhea" id="RHEA:20125"/>
        <dbReference type="Rhea" id="RHEA-COMP:10000"/>
        <dbReference type="Rhea" id="RHEA-COMP:10001"/>
        <dbReference type="ChEBI" id="CHEBI:15378"/>
        <dbReference type="ChEBI" id="CHEBI:33737"/>
        <dbReference type="ChEBI" id="CHEBI:33738"/>
        <dbReference type="ChEBI" id="CHEBI:57783"/>
        <dbReference type="ChEBI" id="CHEBI:58349"/>
        <dbReference type="EC" id="1.18.1.2"/>
    </reaction>
</comment>
<dbReference type="PROSITE" id="PS00198">
    <property type="entry name" value="4FE4S_FER_1"/>
    <property type="match status" value="1"/>
</dbReference>
<evidence type="ECO:0000256" key="10">
    <source>
        <dbReference type="ARBA" id="ARBA00047776"/>
    </source>
</evidence>
<dbReference type="GO" id="GO:0051536">
    <property type="term" value="F:iron-sulfur cluster binding"/>
    <property type="evidence" value="ECO:0007669"/>
    <property type="project" value="UniProtKB-KW"/>
</dbReference>
<dbReference type="AlphaFoldDB" id="A0A7G6WSB0"/>
<keyword evidence="4" id="KW-0479">Metal-binding</keyword>
<dbReference type="PRINTS" id="PR00419">
    <property type="entry name" value="ADXRDTASE"/>
</dbReference>
<evidence type="ECO:0000256" key="4">
    <source>
        <dbReference type="ARBA" id="ARBA00022723"/>
    </source>
</evidence>
<comment type="cofactor">
    <cofactor evidence="1">
        <name>FAD</name>
        <dbReference type="ChEBI" id="CHEBI:57692"/>
    </cofactor>
</comment>
<keyword evidence="13" id="KW-1185">Reference proteome</keyword>
<dbReference type="EMBL" id="CP043661">
    <property type="protein sequence ID" value="QNE16875.1"/>
    <property type="molecule type" value="Genomic_DNA"/>
</dbReference>
<name>A0A7G6WSB0_9ACTN</name>
<dbReference type="Gene3D" id="3.50.50.60">
    <property type="entry name" value="FAD/NAD(P)-binding domain"/>
    <property type="match status" value="2"/>
</dbReference>
<proteinExistence type="predicted"/>
<dbReference type="GO" id="GO:0004324">
    <property type="term" value="F:ferredoxin-NADP+ reductase activity"/>
    <property type="evidence" value="ECO:0007669"/>
    <property type="project" value="UniProtKB-EC"/>
</dbReference>
<organism evidence="12 13">
    <name type="scientific">Kribbella qitaiheensis</name>
    <dbReference type="NCBI Taxonomy" id="1544730"/>
    <lineage>
        <taxon>Bacteria</taxon>
        <taxon>Bacillati</taxon>
        <taxon>Actinomycetota</taxon>
        <taxon>Actinomycetes</taxon>
        <taxon>Propionibacteriales</taxon>
        <taxon>Kribbellaceae</taxon>
        <taxon>Kribbella</taxon>
    </lineage>
</organism>
<dbReference type="PANTHER" id="PTHR48467:SF1">
    <property type="entry name" value="GLUTAMATE SYNTHASE 1 [NADH], CHLOROPLASTIC-LIKE"/>
    <property type="match status" value="1"/>
</dbReference>
<reference evidence="13" key="1">
    <citation type="submission" date="2019-09" db="EMBL/GenBank/DDBJ databases">
        <title>Antimicrobial potential of Antarctic Bacteria.</title>
        <authorList>
            <person name="Benaud N."/>
            <person name="Edwards R.J."/>
            <person name="Ferrari B.C."/>
        </authorList>
    </citation>
    <scope>NUCLEOTIDE SEQUENCE [LARGE SCALE GENOMIC DNA]</scope>
    <source>
        <strain evidence="13">SPB151</strain>
    </source>
</reference>
<feature type="domain" description="4Fe-4S ferredoxin-type" evidence="11">
    <location>
        <begin position="37"/>
        <end position="66"/>
    </location>
</feature>
<dbReference type="CDD" id="cd04410">
    <property type="entry name" value="DMSOR_beta-like"/>
    <property type="match status" value="1"/>
</dbReference>
<evidence type="ECO:0000256" key="6">
    <source>
        <dbReference type="ARBA" id="ARBA00022857"/>
    </source>
</evidence>
<evidence type="ECO:0000256" key="5">
    <source>
        <dbReference type="ARBA" id="ARBA00022827"/>
    </source>
</evidence>
<evidence type="ECO:0000256" key="7">
    <source>
        <dbReference type="ARBA" id="ARBA00023002"/>
    </source>
</evidence>
<dbReference type="GO" id="GO:0046872">
    <property type="term" value="F:metal ion binding"/>
    <property type="evidence" value="ECO:0007669"/>
    <property type="project" value="UniProtKB-KW"/>
</dbReference>
<dbReference type="Gene3D" id="3.40.50.720">
    <property type="entry name" value="NAD(P)-binding Rossmann-like Domain"/>
    <property type="match status" value="1"/>
</dbReference>
<evidence type="ECO:0000313" key="12">
    <source>
        <dbReference type="EMBL" id="QNE16875.1"/>
    </source>
</evidence>
<keyword evidence="5" id="KW-0274">FAD</keyword>
<keyword evidence="8" id="KW-0408">Iron</keyword>
<dbReference type="SUPFAM" id="SSF54862">
    <property type="entry name" value="4Fe-4S ferredoxins"/>
    <property type="match status" value="1"/>
</dbReference>
<dbReference type="InterPro" id="IPR055275">
    <property type="entry name" value="Ferredox_Rdtase"/>
</dbReference>
<keyword evidence="7" id="KW-0560">Oxidoreductase</keyword>
<dbReference type="PANTHER" id="PTHR48467">
    <property type="entry name" value="GLUTAMATE SYNTHASE 1 [NADH], CHLOROPLASTIC-LIKE"/>
    <property type="match status" value="1"/>
</dbReference>
<evidence type="ECO:0000313" key="13">
    <source>
        <dbReference type="Proteomes" id="UP000515563"/>
    </source>
</evidence>
<keyword evidence="6" id="KW-0521">NADP</keyword>
<evidence type="ECO:0000256" key="8">
    <source>
        <dbReference type="ARBA" id="ARBA00023004"/>
    </source>
</evidence>
<protein>
    <recommendedName>
        <fullName evidence="2">ferredoxin--NADP(+) reductase</fullName>
        <ecNumber evidence="2">1.18.1.2</ecNumber>
    </recommendedName>
</protein>
<sequence>MTYVVGGGCCSDASCVAVCPVNCIHPSPGEPDFGQTDGVFIDPQVCIDCGACAEACPVDAISPLDQLAADDHRIAANATFYTDNPDRRSDGGLASWGPPSFDAWTAAALPMKVAIVGAGPAGLYAARELLLRSTAEINLLDKLPHVGGLARYGVAPDHPDTRQIVGVLERVARHPRIHLRLGVEFGRDVDHAQLADSHDAVVYALGAPESRLTGMPGEDEAGSCSASDFVAWYNGHPRIDTCPVDLRGPRAVVVGNGNVAIDIARLLLSDPERLARAELGPAVRHALTAGEIREVVLLGRRGPDVAAYSESEFREIVGLPGVTTVVADAPGVGKAIEAGTGRAGLLTGVRREAVDLSADPLPGRRLVLRFGAAPQRWHDGTLDVSDGQPIRAGMLISAIGFHSPPVPGLPYSDGRIPQADGRVVGMTNTYVTGWLRRGSSGGLGHNRLCAEETVTALLSDASSRIALPVV</sequence>
<dbReference type="Gene3D" id="3.30.70.20">
    <property type="match status" value="1"/>
</dbReference>
<gene>
    <name evidence="12" type="ORF">F1D05_01885</name>
</gene>
<evidence type="ECO:0000256" key="9">
    <source>
        <dbReference type="ARBA" id="ARBA00023014"/>
    </source>
</evidence>
<dbReference type="InterPro" id="IPR017900">
    <property type="entry name" value="4Fe4S_Fe_S_CS"/>
</dbReference>
<keyword evidence="3" id="KW-0285">Flavoprotein</keyword>
<evidence type="ECO:0000256" key="1">
    <source>
        <dbReference type="ARBA" id="ARBA00001974"/>
    </source>
</evidence>
<evidence type="ECO:0000256" key="3">
    <source>
        <dbReference type="ARBA" id="ARBA00022630"/>
    </source>
</evidence>
<dbReference type="InterPro" id="IPR023753">
    <property type="entry name" value="FAD/NAD-binding_dom"/>
</dbReference>
<dbReference type="Proteomes" id="UP000515563">
    <property type="component" value="Chromosome"/>
</dbReference>
<keyword evidence="9" id="KW-0411">Iron-sulfur</keyword>
<dbReference type="RefSeq" id="WP_185445652.1">
    <property type="nucleotide sequence ID" value="NZ_CP043661.1"/>
</dbReference>
<accession>A0A7G6WSB0</accession>
<dbReference type="Pfam" id="PF00037">
    <property type="entry name" value="Fer4"/>
    <property type="match status" value="1"/>
</dbReference>
<reference evidence="12 13" key="2">
    <citation type="journal article" date="2020" name="Microbiol. Resour. Announc.">
        <title>Antarctic desert soil bacteria exhibit high novel natural product potential, evaluated through long-read genome sequencing and comparative genomics.</title>
        <authorList>
            <person name="Benaud N."/>
            <person name="Edwards R.J."/>
            <person name="Amos T.G."/>
            <person name="D'Agostino P.M."/>
            <person name="Gutierrez-Chavez C."/>
            <person name="Montgomery K."/>
            <person name="Nicetic I."/>
            <person name="Ferrari B.C."/>
        </authorList>
    </citation>
    <scope>NUCLEOTIDE SEQUENCE [LARGE SCALE GENOMIC DNA]</scope>
    <source>
        <strain evidence="12 13">SPB151</strain>
    </source>
</reference>
<dbReference type="PROSITE" id="PS51379">
    <property type="entry name" value="4FE4S_FER_2"/>
    <property type="match status" value="1"/>
</dbReference>
<dbReference type="InterPro" id="IPR017896">
    <property type="entry name" value="4Fe4S_Fe-S-bd"/>
</dbReference>
<dbReference type="EC" id="1.18.1.2" evidence="2"/>